<proteinExistence type="inferred from homology"/>
<comment type="function">
    <text evidence="10">N-acetylglucosaminyltransferase that catalyzes the polymerization of single monomer units of UDP-N-acetylglucosamine to produce the linear homomer poly-beta-1,6-N-acetyl-D-glucosamine (PNAG, also referred to as PIA), a biofilm adhesin polysaccharide. Requires IcaD for full activity.</text>
</comment>
<evidence type="ECO:0000313" key="15">
    <source>
        <dbReference type="Proteomes" id="UP001623660"/>
    </source>
</evidence>
<keyword evidence="8 12" id="KW-1133">Transmembrane helix</keyword>
<dbReference type="InterPro" id="IPR001173">
    <property type="entry name" value="Glyco_trans_2-like"/>
</dbReference>
<feature type="transmembrane region" description="Helical" evidence="12">
    <location>
        <begin position="301"/>
        <end position="323"/>
    </location>
</feature>
<evidence type="ECO:0000256" key="4">
    <source>
        <dbReference type="ARBA" id="ARBA00022475"/>
    </source>
</evidence>
<dbReference type="RefSeq" id="WP_406792387.1">
    <property type="nucleotide sequence ID" value="NZ_JBJHZX010000016.1"/>
</dbReference>
<reference evidence="14 15" key="1">
    <citation type="submission" date="2024-11" db="EMBL/GenBank/DDBJ databases">
        <authorList>
            <person name="Heng Y.C."/>
            <person name="Lim A.C.H."/>
            <person name="Lee J.K.Y."/>
            <person name="Kittelmann S."/>
        </authorList>
    </citation>
    <scope>NUCLEOTIDE SEQUENCE [LARGE SCALE GENOMIC DNA]</scope>
    <source>
        <strain evidence="14 15">WILCCON 0269</strain>
    </source>
</reference>
<dbReference type="PANTHER" id="PTHR43630">
    <property type="entry name" value="POLY-BETA-1,6-N-ACETYL-D-GLUCOSAMINE SYNTHASE"/>
    <property type="match status" value="1"/>
</dbReference>
<evidence type="ECO:0000256" key="11">
    <source>
        <dbReference type="NCBIfam" id="TIGR03937"/>
    </source>
</evidence>
<keyword evidence="4 12" id="KW-1003">Cell membrane</keyword>
<accession>A0ABW8SM40</accession>
<comment type="caution">
    <text evidence="14">The sequence shown here is derived from an EMBL/GenBank/DDBJ whole genome shotgun (WGS) entry which is preliminary data.</text>
</comment>
<comment type="similarity">
    <text evidence="2 12">Belongs to the glycosyltransferase 2 family.</text>
</comment>
<keyword evidence="6 12" id="KW-0808">Transferase</keyword>
<dbReference type="CDD" id="cd06423">
    <property type="entry name" value="CESA_like"/>
    <property type="match status" value="1"/>
</dbReference>
<protein>
    <recommendedName>
        <fullName evidence="3 11">Poly-beta-1,6-N-acetyl-D-glucosamine synthase</fullName>
        <shortName evidence="12">Poly-beta-1,6-GlcNAc synthase</shortName>
        <ecNumber evidence="12">2.4.1.-</ecNumber>
    </recommendedName>
</protein>
<dbReference type="NCBIfam" id="TIGR03937">
    <property type="entry name" value="PgaC_IcaA"/>
    <property type="match status" value="1"/>
</dbReference>
<evidence type="ECO:0000256" key="3">
    <source>
        <dbReference type="ARBA" id="ARBA00017381"/>
    </source>
</evidence>
<gene>
    <name evidence="14" type="primary">pgaC</name>
    <name evidence="14" type="ORF">ACJDU8_12015</name>
</gene>
<sequence>MNNLILYVSVFIFWYPLVMSIVWIIGGILFYYRREKKTVGPLNETPMVSILIPCYNEEDTIENTVERLNNLNYPNYEIITINDGSRDKTALILDNLSRKYEKLRVIQLKTNAGKANALYLGLLASKGEFLMGLDADAYLDADALNYMIPHFITPHYGERVGATTGNPRVLNRNSLLAKIQLCEFSSIVSMIKRTQRLLGKVMTISGVVVMFRKRALIDCGLWDRDLVTEDIGVTWKLQKRFWDIRYEPRAICWMLVPETIVGLWKQRVRWAQGGLEVMLRHWDIFLDWRYRRLIPVYMEQVLSIFWAIAWSILFIIIIIQVIIGKQPFFPMFWEGQYLALLCLVQFIVAMTLDKRYDENLLKYYLWAIWYPTFYWYLNILVLLRAIPKVLFRDKGKKFAIWDSPDRGI</sequence>
<keyword evidence="15" id="KW-1185">Reference proteome</keyword>
<evidence type="ECO:0000256" key="1">
    <source>
        <dbReference type="ARBA" id="ARBA00004651"/>
    </source>
</evidence>
<feature type="transmembrane region" description="Helical" evidence="12">
    <location>
        <begin position="12"/>
        <end position="32"/>
    </location>
</feature>
<dbReference type="Pfam" id="PF00535">
    <property type="entry name" value="Glycos_transf_2"/>
    <property type="match status" value="1"/>
</dbReference>
<evidence type="ECO:0000259" key="13">
    <source>
        <dbReference type="Pfam" id="PF00535"/>
    </source>
</evidence>
<evidence type="ECO:0000256" key="9">
    <source>
        <dbReference type="ARBA" id="ARBA00023136"/>
    </source>
</evidence>
<dbReference type="PANTHER" id="PTHR43630:SF1">
    <property type="entry name" value="POLY-BETA-1,6-N-ACETYL-D-GLUCOSAMINE SYNTHASE"/>
    <property type="match status" value="1"/>
</dbReference>
<feature type="transmembrane region" description="Helical" evidence="12">
    <location>
        <begin position="335"/>
        <end position="352"/>
    </location>
</feature>
<dbReference type="EMBL" id="JBJHZX010000016">
    <property type="protein sequence ID" value="MFL0196281.1"/>
    <property type="molecule type" value="Genomic_DNA"/>
</dbReference>
<keyword evidence="7 12" id="KW-0812">Transmembrane</keyword>
<evidence type="ECO:0000256" key="6">
    <source>
        <dbReference type="ARBA" id="ARBA00022679"/>
    </source>
</evidence>
<organism evidence="14 15">
    <name type="scientific">Candidatus Clostridium eludens</name>
    <dbReference type="NCBI Taxonomy" id="3381663"/>
    <lineage>
        <taxon>Bacteria</taxon>
        <taxon>Bacillati</taxon>
        <taxon>Bacillota</taxon>
        <taxon>Clostridia</taxon>
        <taxon>Eubacteriales</taxon>
        <taxon>Clostridiaceae</taxon>
        <taxon>Clostridium</taxon>
    </lineage>
</organism>
<keyword evidence="5 12" id="KW-0328">Glycosyltransferase</keyword>
<comment type="subcellular location">
    <subcellularLocation>
        <location evidence="1 12">Cell membrane</location>
        <topology evidence="1 12">Multi-pass membrane protein</topology>
    </subcellularLocation>
</comment>
<dbReference type="EC" id="2.4.1.-" evidence="12"/>
<feature type="domain" description="Glycosyltransferase 2-like" evidence="13">
    <location>
        <begin position="49"/>
        <end position="218"/>
    </location>
</feature>
<evidence type="ECO:0000256" key="10">
    <source>
        <dbReference type="ARBA" id="ARBA00024738"/>
    </source>
</evidence>
<evidence type="ECO:0000256" key="5">
    <source>
        <dbReference type="ARBA" id="ARBA00022676"/>
    </source>
</evidence>
<evidence type="ECO:0000256" key="12">
    <source>
        <dbReference type="RuleBase" id="RU364028"/>
    </source>
</evidence>
<dbReference type="SUPFAM" id="SSF53448">
    <property type="entry name" value="Nucleotide-diphospho-sugar transferases"/>
    <property type="match status" value="1"/>
</dbReference>
<evidence type="ECO:0000256" key="7">
    <source>
        <dbReference type="ARBA" id="ARBA00022692"/>
    </source>
</evidence>
<name>A0ABW8SM40_9CLOT</name>
<evidence type="ECO:0000313" key="14">
    <source>
        <dbReference type="EMBL" id="MFL0196281.1"/>
    </source>
</evidence>
<dbReference type="Proteomes" id="UP001623660">
    <property type="component" value="Unassembled WGS sequence"/>
</dbReference>
<feature type="transmembrane region" description="Helical" evidence="12">
    <location>
        <begin position="364"/>
        <end position="386"/>
    </location>
</feature>
<dbReference type="InterPro" id="IPR023853">
    <property type="entry name" value="PGA_PgaC/IcaA"/>
</dbReference>
<dbReference type="Gene3D" id="3.90.550.10">
    <property type="entry name" value="Spore Coat Polysaccharide Biosynthesis Protein SpsA, Chain A"/>
    <property type="match status" value="1"/>
</dbReference>
<keyword evidence="9 12" id="KW-0472">Membrane</keyword>
<evidence type="ECO:0000256" key="2">
    <source>
        <dbReference type="ARBA" id="ARBA00006739"/>
    </source>
</evidence>
<evidence type="ECO:0000256" key="8">
    <source>
        <dbReference type="ARBA" id="ARBA00022989"/>
    </source>
</evidence>
<dbReference type="InterPro" id="IPR029044">
    <property type="entry name" value="Nucleotide-diphossugar_trans"/>
</dbReference>